<gene>
    <name evidence="9" type="ORF">LCGC14_2906760</name>
</gene>
<dbReference type="SUPFAM" id="SSF50677">
    <property type="entry name" value="ValRS/IleRS/LeuRS editing domain"/>
    <property type="match status" value="1"/>
</dbReference>
<evidence type="ECO:0000259" key="8">
    <source>
        <dbReference type="Pfam" id="PF13603"/>
    </source>
</evidence>
<keyword evidence="4" id="KW-0547">Nucleotide-binding</keyword>
<comment type="similarity">
    <text evidence="1">Belongs to the class-I aminoacyl-tRNA synthetase family.</text>
</comment>
<evidence type="ECO:0000256" key="5">
    <source>
        <dbReference type="ARBA" id="ARBA00022840"/>
    </source>
</evidence>
<dbReference type="GO" id="GO:0005829">
    <property type="term" value="C:cytosol"/>
    <property type="evidence" value="ECO:0007669"/>
    <property type="project" value="TreeGrafter"/>
</dbReference>
<evidence type="ECO:0000256" key="3">
    <source>
        <dbReference type="ARBA" id="ARBA00022598"/>
    </source>
</evidence>
<dbReference type="InterPro" id="IPR002302">
    <property type="entry name" value="Leu-tRNA-ligase"/>
</dbReference>
<dbReference type="GO" id="GO:0002161">
    <property type="term" value="F:aminoacyl-tRNA deacylase activity"/>
    <property type="evidence" value="ECO:0007669"/>
    <property type="project" value="InterPro"/>
</dbReference>
<dbReference type="Gene3D" id="3.90.740.10">
    <property type="entry name" value="Valyl/Leucyl/Isoleucyl-tRNA synthetase, editing domain"/>
    <property type="match status" value="1"/>
</dbReference>
<accession>A0A0F8YEK2</accession>
<evidence type="ECO:0000313" key="9">
    <source>
        <dbReference type="EMBL" id="KKK72150.1"/>
    </source>
</evidence>
<dbReference type="PANTHER" id="PTHR43740">
    <property type="entry name" value="LEUCYL-TRNA SYNTHETASE"/>
    <property type="match status" value="1"/>
</dbReference>
<dbReference type="Pfam" id="PF13603">
    <property type="entry name" value="tRNA-synt_1_2"/>
    <property type="match status" value="1"/>
</dbReference>
<dbReference type="GO" id="GO:0005524">
    <property type="term" value="F:ATP binding"/>
    <property type="evidence" value="ECO:0007669"/>
    <property type="project" value="UniProtKB-KW"/>
</dbReference>
<evidence type="ECO:0000256" key="7">
    <source>
        <dbReference type="ARBA" id="ARBA00023146"/>
    </source>
</evidence>
<comment type="caution">
    <text evidence="9">The sequence shown here is derived from an EMBL/GenBank/DDBJ whole genome shotgun (WGS) entry which is preliminary data.</text>
</comment>
<dbReference type="EC" id="6.1.1.4" evidence="2"/>
<dbReference type="AlphaFoldDB" id="A0A0F8YEK2"/>
<dbReference type="EMBL" id="LAZR01057397">
    <property type="protein sequence ID" value="KKK72150.1"/>
    <property type="molecule type" value="Genomic_DNA"/>
</dbReference>
<keyword evidence="7" id="KW-0030">Aminoacyl-tRNA synthetase</keyword>
<sequence>MLRITKYCQRLLDGLADVDWSHSIKKLQHDWIGKSIGAEVDFAVDGHDETIRVFTTRPDTLFGATYMVLAPEHRLVDVITTADNKDAVKKYLERGSMKSDLD</sequence>
<keyword evidence="5" id="KW-0067">ATP-binding</keyword>
<dbReference type="PANTHER" id="PTHR43740:SF2">
    <property type="entry name" value="LEUCINE--TRNA LIGASE, MITOCHONDRIAL"/>
    <property type="match status" value="1"/>
</dbReference>
<dbReference type="InterPro" id="IPR025709">
    <property type="entry name" value="Leu_tRNA-synth_edit"/>
</dbReference>
<reference evidence="9" key="1">
    <citation type="journal article" date="2015" name="Nature">
        <title>Complex archaea that bridge the gap between prokaryotes and eukaryotes.</title>
        <authorList>
            <person name="Spang A."/>
            <person name="Saw J.H."/>
            <person name="Jorgensen S.L."/>
            <person name="Zaremba-Niedzwiedzka K."/>
            <person name="Martijn J."/>
            <person name="Lind A.E."/>
            <person name="van Eijk R."/>
            <person name="Schleper C."/>
            <person name="Guy L."/>
            <person name="Ettema T.J."/>
        </authorList>
    </citation>
    <scope>NUCLEOTIDE SEQUENCE</scope>
</reference>
<protein>
    <recommendedName>
        <fullName evidence="2">leucine--tRNA ligase</fullName>
        <ecNumber evidence="2">6.1.1.4</ecNumber>
    </recommendedName>
</protein>
<feature type="domain" description="Leucyl-tRNA synthetase editing" evidence="8">
    <location>
        <begin position="29"/>
        <end position="99"/>
    </location>
</feature>
<dbReference type="InterPro" id="IPR009008">
    <property type="entry name" value="Val/Leu/Ile-tRNA-synth_edit"/>
</dbReference>
<evidence type="ECO:0000256" key="6">
    <source>
        <dbReference type="ARBA" id="ARBA00022917"/>
    </source>
</evidence>
<organism evidence="9">
    <name type="scientific">marine sediment metagenome</name>
    <dbReference type="NCBI Taxonomy" id="412755"/>
    <lineage>
        <taxon>unclassified sequences</taxon>
        <taxon>metagenomes</taxon>
        <taxon>ecological metagenomes</taxon>
    </lineage>
</organism>
<name>A0A0F8YEK2_9ZZZZ</name>
<evidence type="ECO:0000256" key="1">
    <source>
        <dbReference type="ARBA" id="ARBA00005594"/>
    </source>
</evidence>
<proteinExistence type="inferred from homology"/>
<keyword evidence="6" id="KW-0648">Protein biosynthesis</keyword>
<dbReference type="GO" id="GO:0006429">
    <property type="term" value="P:leucyl-tRNA aminoacylation"/>
    <property type="evidence" value="ECO:0007669"/>
    <property type="project" value="InterPro"/>
</dbReference>
<evidence type="ECO:0000256" key="4">
    <source>
        <dbReference type="ARBA" id="ARBA00022741"/>
    </source>
</evidence>
<evidence type="ECO:0000256" key="2">
    <source>
        <dbReference type="ARBA" id="ARBA00013164"/>
    </source>
</evidence>
<feature type="non-terminal residue" evidence="9">
    <location>
        <position position="102"/>
    </location>
</feature>
<dbReference type="GO" id="GO:0004823">
    <property type="term" value="F:leucine-tRNA ligase activity"/>
    <property type="evidence" value="ECO:0007669"/>
    <property type="project" value="UniProtKB-EC"/>
</dbReference>
<keyword evidence="3" id="KW-0436">Ligase</keyword>